<proteinExistence type="predicted"/>
<protein>
    <submittedName>
        <fullName evidence="2">Uncharacterized protein</fullName>
    </submittedName>
</protein>
<dbReference type="AlphaFoldDB" id="A0A223S8T2"/>
<reference evidence="2 3" key="1">
    <citation type="submission" date="2017-08" db="EMBL/GenBank/DDBJ databases">
        <title>The complete genome sequence of Nocardiopsis gilva YIM 90087.</title>
        <authorList>
            <person name="Yin M."/>
            <person name="Tang S."/>
        </authorList>
    </citation>
    <scope>NUCLEOTIDE SEQUENCE [LARGE SCALE GENOMIC DNA]</scope>
    <source>
        <strain evidence="2 3">YIM 90087</strain>
    </source>
</reference>
<gene>
    <name evidence="2" type="ORF">CDO52_18455</name>
</gene>
<accession>A0A223S8T2</accession>
<dbReference type="KEGG" id="ngv:CDO52_18455"/>
<organism evidence="2 3">
    <name type="scientific">Nocardiopsis gilva YIM 90087</name>
    <dbReference type="NCBI Taxonomy" id="1235441"/>
    <lineage>
        <taxon>Bacteria</taxon>
        <taxon>Bacillati</taxon>
        <taxon>Actinomycetota</taxon>
        <taxon>Actinomycetes</taxon>
        <taxon>Streptosporangiales</taxon>
        <taxon>Nocardiopsidaceae</taxon>
        <taxon>Nocardiopsis</taxon>
    </lineage>
</organism>
<dbReference type="EMBL" id="CP022753">
    <property type="protein sequence ID" value="ASU84521.1"/>
    <property type="molecule type" value="Genomic_DNA"/>
</dbReference>
<name>A0A223S8T2_9ACTN</name>
<dbReference type="Proteomes" id="UP000215005">
    <property type="component" value="Chromosome"/>
</dbReference>
<evidence type="ECO:0000256" key="1">
    <source>
        <dbReference type="SAM" id="MobiDB-lite"/>
    </source>
</evidence>
<feature type="compositionally biased region" description="Basic and acidic residues" evidence="1">
    <location>
        <begin position="9"/>
        <end position="25"/>
    </location>
</feature>
<evidence type="ECO:0000313" key="2">
    <source>
        <dbReference type="EMBL" id="ASU84521.1"/>
    </source>
</evidence>
<feature type="region of interest" description="Disordered" evidence="1">
    <location>
        <begin position="1"/>
        <end position="40"/>
    </location>
</feature>
<sequence>MRGLGEGTLSRKSEESEGDDGERSGADTGGARTVFPEAWHPLDVDRTSGLTYAPGDVWSASAVLEVDLGASC</sequence>
<keyword evidence="3" id="KW-1185">Reference proteome</keyword>
<evidence type="ECO:0000313" key="3">
    <source>
        <dbReference type="Proteomes" id="UP000215005"/>
    </source>
</evidence>
<dbReference type="RefSeq" id="WP_017618146.1">
    <property type="nucleotide sequence ID" value="NZ_ANBG01000145.1"/>
</dbReference>